<dbReference type="InterPro" id="IPR013210">
    <property type="entry name" value="LRR_N_plant-typ"/>
</dbReference>
<dbReference type="AlphaFoldDB" id="A0A8J6B4C8"/>
<evidence type="ECO:0000256" key="2">
    <source>
        <dbReference type="SAM" id="SignalP"/>
    </source>
</evidence>
<evidence type="ECO:0000313" key="4">
    <source>
        <dbReference type="EMBL" id="KAG9394054.1"/>
    </source>
</evidence>
<reference evidence="4" key="1">
    <citation type="submission" date="2021-05" db="EMBL/GenBank/DDBJ databases">
        <title>A free-living protist that lacks canonical eukaryotic 1 DNA replication and segregation systems.</title>
        <authorList>
            <person name="Salas-Leiva D.E."/>
            <person name="Tromer E.C."/>
            <person name="Curtis B.A."/>
            <person name="Jerlstrom-Hultqvist J."/>
            <person name="Kolisko M."/>
            <person name="Yi Z."/>
            <person name="Salas-Leiva J.S."/>
            <person name="Gallot-Lavallee L."/>
            <person name="Kops G.J.P.L."/>
            <person name="Archibald J.M."/>
            <person name="Simpson A.G.B."/>
            <person name="Roger A.J."/>
        </authorList>
    </citation>
    <scope>NUCLEOTIDE SEQUENCE</scope>
    <source>
        <strain evidence="4">BICM</strain>
    </source>
</reference>
<evidence type="ECO:0000259" key="3">
    <source>
        <dbReference type="Pfam" id="PF08263"/>
    </source>
</evidence>
<dbReference type="Pfam" id="PF08263">
    <property type="entry name" value="LRRNT_2"/>
    <property type="match status" value="1"/>
</dbReference>
<organism evidence="4 5">
    <name type="scientific">Carpediemonas membranifera</name>
    <dbReference type="NCBI Taxonomy" id="201153"/>
    <lineage>
        <taxon>Eukaryota</taxon>
        <taxon>Metamonada</taxon>
        <taxon>Carpediemonas-like organisms</taxon>
        <taxon>Carpediemonas</taxon>
    </lineage>
</organism>
<keyword evidence="2" id="KW-0732">Signal</keyword>
<accession>A0A8J6B4C8</accession>
<comment type="caution">
    <text evidence="4">The sequence shown here is derived from an EMBL/GenBank/DDBJ whole genome shotgun (WGS) entry which is preliminary data.</text>
</comment>
<sequence>MKFGTSLVVLGLIATVFAQCVISEQEALMNLYTALGGDFWTDNSGWNTGDVCTWYGIGCNLDGYVTDIRLPGQQPHRRAHQRHRLLPLPQEPPAQRERDLRPRPRRHRLPDQPQVPQPRQQPPVWSPPRRPLQRRVPPVHLPRPQPLRGRDPRLLRHQLHLRQGDPPRLQPAHRRPPRLLRLRVHVRAPLPLQQLQRRVPRLD</sequence>
<dbReference type="EMBL" id="JAHDYR010000017">
    <property type="protein sequence ID" value="KAG9394054.1"/>
    <property type="molecule type" value="Genomic_DNA"/>
</dbReference>
<feature type="signal peptide" evidence="2">
    <location>
        <begin position="1"/>
        <end position="18"/>
    </location>
</feature>
<feature type="compositionally biased region" description="Pro residues" evidence="1">
    <location>
        <begin position="113"/>
        <end position="130"/>
    </location>
</feature>
<keyword evidence="5" id="KW-1185">Reference proteome</keyword>
<dbReference type="Gene3D" id="3.80.10.10">
    <property type="entry name" value="Ribonuclease Inhibitor"/>
    <property type="match status" value="1"/>
</dbReference>
<protein>
    <submittedName>
        <fullName evidence="4">Cyst wall protein, type 1B</fullName>
    </submittedName>
</protein>
<feature type="domain" description="Leucine-rich repeat-containing N-terminal plant-type" evidence="3">
    <location>
        <begin position="24"/>
        <end position="60"/>
    </location>
</feature>
<dbReference type="InterPro" id="IPR032675">
    <property type="entry name" value="LRR_dom_sf"/>
</dbReference>
<feature type="compositionally biased region" description="Basic residues" evidence="1">
    <location>
        <begin position="75"/>
        <end position="85"/>
    </location>
</feature>
<name>A0A8J6B4C8_9EUKA</name>
<evidence type="ECO:0000313" key="5">
    <source>
        <dbReference type="Proteomes" id="UP000717585"/>
    </source>
</evidence>
<feature type="chain" id="PRO_5035239516" evidence="2">
    <location>
        <begin position="19"/>
        <end position="203"/>
    </location>
</feature>
<dbReference type="Proteomes" id="UP000717585">
    <property type="component" value="Unassembled WGS sequence"/>
</dbReference>
<gene>
    <name evidence="4" type="ORF">J8273_4417</name>
</gene>
<feature type="region of interest" description="Disordered" evidence="1">
    <location>
        <begin position="73"/>
        <end position="151"/>
    </location>
</feature>
<evidence type="ECO:0000256" key="1">
    <source>
        <dbReference type="SAM" id="MobiDB-lite"/>
    </source>
</evidence>
<proteinExistence type="predicted"/>